<dbReference type="OrthoDB" id="9809709at2"/>
<reference evidence="10 11" key="1">
    <citation type="submission" date="2019-08" db="EMBL/GenBank/DDBJ databases">
        <title>Deep-cultivation of Planctomycetes and their phenomic and genomic characterization uncovers novel biology.</title>
        <authorList>
            <person name="Wiegand S."/>
            <person name="Jogler M."/>
            <person name="Boedeker C."/>
            <person name="Pinto D."/>
            <person name="Vollmers J."/>
            <person name="Rivas-Marin E."/>
            <person name="Kohn T."/>
            <person name="Peeters S.H."/>
            <person name="Heuer A."/>
            <person name="Rast P."/>
            <person name="Oberbeckmann S."/>
            <person name="Bunk B."/>
            <person name="Jeske O."/>
            <person name="Meyerdierks A."/>
            <person name="Storesund J.E."/>
            <person name="Kallscheuer N."/>
            <person name="Luecker S."/>
            <person name="Lage O.M."/>
            <person name="Pohl T."/>
            <person name="Merkel B.J."/>
            <person name="Hornburger P."/>
            <person name="Mueller R.-W."/>
            <person name="Bruemmer F."/>
            <person name="Labrenz M."/>
            <person name="Spormann A.M."/>
            <person name="Op den Camp H."/>
            <person name="Overmann J."/>
            <person name="Amann R."/>
            <person name="Jetten M.S.M."/>
            <person name="Mascher T."/>
            <person name="Medema M.H."/>
            <person name="Devos D.P."/>
            <person name="Kaster A.-K."/>
            <person name="Ovreas L."/>
            <person name="Rohde M."/>
            <person name="Galperin M.Y."/>
            <person name="Jogler C."/>
        </authorList>
    </citation>
    <scope>NUCLEOTIDE SEQUENCE [LARGE SCALE GENOMIC DNA]</scope>
    <source>
        <strain evidence="10 11">OJF2</strain>
    </source>
</reference>
<comment type="function">
    <text evidence="7 9">Catalyzes the formation of 6,7-dimethyl-8-ribityllumazine by condensation of 5-amino-6-(D-ribitylamino)uracil with 3,4-dihydroxy-2-butanone 4-phosphate. This is the penultimate step in the biosynthesis of riboflavin.</text>
</comment>
<protein>
    <recommendedName>
        <fullName evidence="8 9">6,7-dimethyl-8-ribityllumazine synthase</fullName>
        <shortName evidence="9">DMRL synthase</shortName>
        <shortName evidence="9">LS</shortName>
        <shortName evidence="9">Lumazine synthase</shortName>
        <ecNumber evidence="3 9">2.5.1.78</ecNumber>
    </recommendedName>
</protein>
<dbReference type="GO" id="GO:0005829">
    <property type="term" value="C:cytosol"/>
    <property type="evidence" value="ECO:0007669"/>
    <property type="project" value="TreeGrafter"/>
</dbReference>
<dbReference type="NCBIfam" id="TIGR00114">
    <property type="entry name" value="lumazine-synth"/>
    <property type="match status" value="1"/>
</dbReference>
<evidence type="ECO:0000256" key="2">
    <source>
        <dbReference type="ARBA" id="ARBA00007424"/>
    </source>
</evidence>
<keyword evidence="4 9" id="KW-0686">Riboflavin biosynthesis</keyword>
<dbReference type="EC" id="2.5.1.78" evidence="3 9"/>
<dbReference type="RefSeq" id="WP_148594272.1">
    <property type="nucleotide sequence ID" value="NZ_CP042997.1"/>
</dbReference>
<dbReference type="CDD" id="cd09209">
    <property type="entry name" value="Lumazine_synthase-I"/>
    <property type="match status" value="1"/>
</dbReference>
<feature type="active site" description="Proton donor" evidence="9">
    <location>
        <position position="88"/>
    </location>
</feature>
<evidence type="ECO:0000256" key="4">
    <source>
        <dbReference type="ARBA" id="ARBA00022619"/>
    </source>
</evidence>
<feature type="binding site" evidence="9">
    <location>
        <begin position="85"/>
        <end position="86"/>
    </location>
    <ligand>
        <name>(2S)-2-hydroxy-3-oxobutyl phosphate</name>
        <dbReference type="ChEBI" id="CHEBI:58830"/>
    </ligand>
</feature>
<dbReference type="InterPro" id="IPR034964">
    <property type="entry name" value="LS"/>
</dbReference>
<evidence type="ECO:0000256" key="5">
    <source>
        <dbReference type="ARBA" id="ARBA00022679"/>
    </source>
</evidence>
<dbReference type="Gene3D" id="3.40.50.960">
    <property type="entry name" value="Lumazine/riboflavin synthase"/>
    <property type="match status" value="1"/>
</dbReference>
<evidence type="ECO:0000313" key="11">
    <source>
        <dbReference type="Proteomes" id="UP000324233"/>
    </source>
</evidence>
<comment type="similarity">
    <text evidence="2 9">Belongs to the DMRL synthase family.</text>
</comment>
<keyword evidence="11" id="KW-1185">Reference proteome</keyword>
<feature type="binding site" evidence="9">
    <location>
        <position position="113"/>
    </location>
    <ligand>
        <name>5-amino-6-(D-ribitylamino)uracil</name>
        <dbReference type="ChEBI" id="CHEBI:15934"/>
    </ligand>
</feature>
<feature type="binding site" evidence="9">
    <location>
        <begin position="80"/>
        <end position="82"/>
    </location>
    <ligand>
        <name>5-amino-6-(D-ribitylamino)uracil</name>
        <dbReference type="ChEBI" id="CHEBI:15934"/>
    </ligand>
</feature>
<evidence type="ECO:0000256" key="8">
    <source>
        <dbReference type="ARBA" id="ARBA00072606"/>
    </source>
</evidence>
<dbReference type="Proteomes" id="UP000324233">
    <property type="component" value="Chromosome"/>
</dbReference>
<comment type="pathway">
    <text evidence="1 9">Cofactor biosynthesis; riboflavin biosynthesis; riboflavin from 2-hydroxy-3-oxobutyl phosphate and 5-amino-6-(D-ribitylamino)uracil: step 1/2.</text>
</comment>
<name>A0A5B9W2B1_9BACT</name>
<dbReference type="GO" id="GO:0009231">
    <property type="term" value="P:riboflavin biosynthetic process"/>
    <property type="evidence" value="ECO:0007669"/>
    <property type="project" value="UniProtKB-UniRule"/>
</dbReference>
<dbReference type="GO" id="GO:0009349">
    <property type="term" value="C:riboflavin synthase complex"/>
    <property type="evidence" value="ECO:0007669"/>
    <property type="project" value="UniProtKB-UniRule"/>
</dbReference>
<proteinExistence type="inferred from homology"/>
<accession>A0A5B9W2B1</accession>
<evidence type="ECO:0000256" key="3">
    <source>
        <dbReference type="ARBA" id="ARBA00012664"/>
    </source>
</evidence>
<evidence type="ECO:0000256" key="1">
    <source>
        <dbReference type="ARBA" id="ARBA00004917"/>
    </source>
</evidence>
<feature type="binding site" evidence="9">
    <location>
        <position position="22"/>
    </location>
    <ligand>
        <name>5-amino-6-(D-ribitylamino)uracil</name>
        <dbReference type="ChEBI" id="CHEBI:15934"/>
    </ligand>
</feature>
<dbReference type="AlphaFoldDB" id="A0A5B9W2B1"/>
<dbReference type="FunFam" id="3.40.50.960:FF:000001">
    <property type="entry name" value="6,7-dimethyl-8-ribityllumazine synthase"/>
    <property type="match status" value="1"/>
</dbReference>
<evidence type="ECO:0000256" key="9">
    <source>
        <dbReference type="HAMAP-Rule" id="MF_00178"/>
    </source>
</evidence>
<dbReference type="GO" id="GO:0000906">
    <property type="term" value="F:6,7-dimethyl-8-ribityllumazine synthase activity"/>
    <property type="evidence" value="ECO:0007669"/>
    <property type="project" value="UniProtKB-UniRule"/>
</dbReference>
<dbReference type="KEGG" id="agv:OJF2_28730"/>
<dbReference type="EMBL" id="CP042997">
    <property type="protein sequence ID" value="QEH34337.1"/>
    <property type="molecule type" value="Genomic_DNA"/>
</dbReference>
<feature type="binding site" evidence="9">
    <location>
        <begin position="56"/>
        <end position="58"/>
    </location>
    <ligand>
        <name>5-amino-6-(D-ribitylamino)uracil</name>
        <dbReference type="ChEBI" id="CHEBI:15934"/>
    </ligand>
</feature>
<dbReference type="SUPFAM" id="SSF52121">
    <property type="entry name" value="Lumazine synthase"/>
    <property type="match status" value="1"/>
</dbReference>
<gene>
    <name evidence="9 10" type="primary">ribH</name>
    <name evidence="10" type="ORF">OJF2_28730</name>
</gene>
<dbReference type="PANTHER" id="PTHR21058">
    <property type="entry name" value="6,7-DIMETHYL-8-RIBITYLLUMAZINE SYNTHASE DMRL SYNTHASE LUMAZINE SYNTHASE"/>
    <property type="match status" value="1"/>
</dbReference>
<sequence>MAILEGDFSPPEGRFAVVAARFNKLVTDALWAGCRDAFVRHGVAEDRLDLVWVPGSFEIPLVARRLAASGRYAAVVCLGCVIRGETGHYDHVAGQASAGVLQAGLATDVPVIFGILTTETVDQALDRAGLKAGNKGADAALAAIEMVNLLGRLP</sequence>
<dbReference type="UniPathway" id="UPA00275">
    <property type="reaction ID" value="UER00404"/>
</dbReference>
<evidence type="ECO:0000256" key="6">
    <source>
        <dbReference type="ARBA" id="ARBA00048785"/>
    </source>
</evidence>
<dbReference type="Pfam" id="PF00885">
    <property type="entry name" value="DMRL_synthase"/>
    <property type="match status" value="1"/>
</dbReference>
<dbReference type="HAMAP" id="MF_00178">
    <property type="entry name" value="Lumazine_synth"/>
    <property type="match status" value="1"/>
</dbReference>
<dbReference type="InterPro" id="IPR036467">
    <property type="entry name" value="LS/RS_sf"/>
</dbReference>
<feature type="binding site" evidence="9">
    <location>
        <position position="127"/>
    </location>
    <ligand>
        <name>(2S)-2-hydroxy-3-oxobutyl phosphate</name>
        <dbReference type="ChEBI" id="CHEBI:58830"/>
    </ligand>
</feature>
<evidence type="ECO:0000256" key="7">
    <source>
        <dbReference type="ARBA" id="ARBA00058151"/>
    </source>
</evidence>
<keyword evidence="5 9" id="KW-0808">Transferase</keyword>
<dbReference type="PANTHER" id="PTHR21058:SF0">
    <property type="entry name" value="6,7-DIMETHYL-8-RIBITYLLUMAZINE SYNTHASE"/>
    <property type="match status" value="1"/>
</dbReference>
<organism evidence="10 11">
    <name type="scientific">Aquisphaera giovannonii</name>
    <dbReference type="NCBI Taxonomy" id="406548"/>
    <lineage>
        <taxon>Bacteria</taxon>
        <taxon>Pseudomonadati</taxon>
        <taxon>Planctomycetota</taxon>
        <taxon>Planctomycetia</taxon>
        <taxon>Isosphaerales</taxon>
        <taxon>Isosphaeraceae</taxon>
        <taxon>Aquisphaera</taxon>
    </lineage>
</organism>
<evidence type="ECO:0000313" key="10">
    <source>
        <dbReference type="EMBL" id="QEH34337.1"/>
    </source>
</evidence>
<comment type="catalytic activity">
    <reaction evidence="6 9">
        <text>(2S)-2-hydroxy-3-oxobutyl phosphate + 5-amino-6-(D-ribitylamino)uracil = 6,7-dimethyl-8-(1-D-ribityl)lumazine + phosphate + 2 H2O + H(+)</text>
        <dbReference type="Rhea" id="RHEA:26152"/>
        <dbReference type="ChEBI" id="CHEBI:15377"/>
        <dbReference type="ChEBI" id="CHEBI:15378"/>
        <dbReference type="ChEBI" id="CHEBI:15934"/>
        <dbReference type="ChEBI" id="CHEBI:43474"/>
        <dbReference type="ChEBI" id="CHEBI:58201"/>
        <dbReference type="ChEBI" id="CHEBI:58830"/>
        <dbReference type="EC" id="2.5.1.78"/>
    </reaction>
</comment>
<dbReference type="InterPro" id="IPR002180">
    <property type="entry name" value="LS/RS"/>
</dbReference>